<dbReference type="CDD" id="cd02966">
    <property type="entry name" value="TlpA_like_family"/>
    <property type="match status" value="1"/>
</dbReference>
<sequence length="167" mass="19268">MKKVIVILTIIMTSISCGNAQKKEFSKEALKGKLTDTESKEITFKEILKKHKGKTIVIEFWASWCSDCVKAMPKVKEMQANNPNVVYIFISLDKTFDKWKAGIEKHELAGEHYWVNDEKGMKGTFGKSVDLDWIPRYMIINKKGQIELYRAIETDFEKINATLKTLE</sequence>
<dbReference type="Pfam" id="PF13905">
    <property type="entry name" value="Thioredoxin_8"/>
    <property type="match status" value="1"/>
</dbReference>
<dbReference type="Proteomes" id="UP001500426">
    <property type="component" value="Unassembled WGS sequence"/>
</dbReference>
<keyword evidence="7" id="KW-1185">Reference proteome</keyword>
<dbReference type="PANTHER" id="PTHR42852">
    <property type="entry name" value="THIOL:DISULFIDE INTERCHANGE PROTEIN DSBE"/>
    <property type="match status" value="1"/>
</dbReference>
<dbReference type="InterPro" id="IPR012336">
    <property type="entry name" value="Thioredoxin-like_fold"/>
</dbReference>
<dbReference type="PANTHER" id="PTHR42852:SF6">
    <property type="entry name" value="THIOL:DISULFIDE INTERCHANGE PROTEIN DSBE"/>
    <property type="match status" value="1"/>
</dbReference>
<keyword evidence="4" id="KW-0676">Redox-active center</keyword>
<evidence type="ECO:0000256" key="4">
    <source>
        <dbReference type="ARBA" id="ARBA00023284"/>
    </source>
</evidence>
<evidence type="ECO:0000313" key="6">
    <source>
        <dbReference type="EMBL" id="GAA4058874.1"/>
    </source>
</evidence>
<dbReference type="PROSITE" id="PS51257">
    <property type="entry name" value="PROKAR_LIPOPROTEIN"/>
    <property type="match status" value="1"/>
</dbReference>
<reference evidence="7" key="1">
    <citation type="journal article" date="2019" name="Int. J. Syst. Evol. Microbiol.">
        <title>The Global Catalogue of Microorganisms (GCM) 10K type strain sequencing project: providing services to taxonomists for standard genome sequencing and annotation.</title>
        <authorList>
            <consortium name="The Broad Institute Genomics Platform"/>
            <consortium name="The Broad Institute Genome Sequencing Center for Infectious Disease"/>
            <person name="Wu L."/>
            <person name="Ma J."/>
        </authorList>
    </citation>
    <scope>NUCLEOTIDE SEQUENCE [LARGE SCALE GENOMIC DNA]</scope>
    <source>
        <strain evidence="7">JCM 17068</strain>
    </source>
</reference>
<keyword evidence="3" id="KW-1015">Disulfide bond</keyword>
<evidence type="ECO:0000256" key="1">
    <source>
        <dbReference type="ARBA" id="ARBA00004196"/>
    </source>
</evidence>
<dbReference type="InterPro" id="IPR036249">
    <property type="entry name" value="Thioredoxin-like_sf"/>
</dbReference>
<name>A0ABP7V4F9_9FLAO</name>
<organism evidence="6 7">
    <name type="scientific">Flavobacterium chungnamense</name>
    <dbReference type="NCBI Taxonomy" id="706182"/>
    <lineage>
        <taxon>Bacteria</taxon>
        <taxon>Pseudomonadati</taxon>
        <taxon>Bacteroidota</taxon>
        <taxon>Flavobacteriia</taxon>
        <taxon>Flavobacteriales</taxon>
        <taxon>Flavobacteriaceae</taxon>
        <taxon>Flavobacterium</taxon>
    </lineage>
</organism>
<evidence type="ECO:0000256" key="3">
    <source>
        <dbReference type="ARBA" id="ARBA00023157"/>
    </source>
</evidence>
<dbReference type="SUPFAM" id="SSF52833">
    <property type="entry name" value="Thioredoxin-like"/>
    <property type="match status" value="1"/>
</dbReference>
<dbReference type="EMBL" id="BAABCS010000030">
    <property type="protein sequence ID" value="GAA4058874.1"/>
    <property type="molecule type" value="Genomic_DNA"/>
</dbReference>
<accession>A0ABP7V4F9</accession>
<evidence type="ECO:0000259" key="5">
    <source>
        <dbReference type="PROSITE" id="PS51352"/>
    </source>
</evidence>
<proteinExistence type="predicted"/>
<gene>
    <name evidence="6" type="ORF">GCM10022388_27040</name>
</gene>
<dbReference type="InterPro" id="IPR013766">
    <property type="entry name" value="Thioredoxin_domain"/>
</dbReference>
<evidence type="ECO:0000313" key="7">
    <source>
        <dbReference type="Proteomes" id="UP001500426"/>
    </source>
</evidence>
<feature type="domain" description="Thioredoxin" evidence="5">
    <location>
        <begin position="23"/>
        <end position="167"/>
    </location>
</feature>
<comment type="caution">
    <text evidence="6">The sequence shown here is derived from an EMBL/GenBank/DDBJ whole genome shotgun (WGS) entry which is preliminary data.</text>
</comment>
<keyword evidence="2" id="KW-0201">Cytochrome c-type biogenesis</keyword>
<dbReference type="PROSITE" id="PS51352">
    <property type="entry name" value="THIOREDOXIN_2"/>
    <property type="match status" value="1"/>
</dbReference>
<protein>
    <submittedName>
        <fullName evidence="6">TlpA disulfide reductase family protein</fullName>
    </submittedName>
</protein>
<evidence type="ECO:0000256" key="2">
    <source>
        <dbReference type="ARBA" id="ARBA00022748"/>
    </source>
</evidence>
<dbReference type="RefSeq" id="WP_345095561.1">
    <property type="nucleotide sequence ID" value="NZ_BAABCS010000030.1"/>
</dbReference>
<dbReference type="Gene3D" id="3.40.30.10">
    <property type="entry name" value="Glutaredoxin"/>
    <property type="match status" value="1"/>
</dbReference>
<dbReference type="InterPro" id="IPR050553">
    <property type="entry name" value="Thioredoxin_ResA/DsbE_sf"/>
</dbReference>
<comment type="subcellular location">
    <subcellularLocation>
        <location evidence="1">Cell envelope</location>
    </subcellularLocation>
</comment>